<name>A0A9Q3KDA7_9BASI</name>
<gene>
    <name evidence="1" type="ORF">O181_119008</name>
</gene>
<accession>A0A9Q3KDA7</accession>
<dbReference type="Proteomes" id="UP000765509">
    <property type="component" value="Unassembled WGS sequence"/>
</dbReference>
<organism evidence="1 2">
    <name type="scientific">Austropuccinia psidii MF-1</name>
    <dbReference type="NCBI Taxonomy" id="1389203"/>
    <lineage>
        <taxon>Eukaryota</taxon>
        <taxon>Fungi</taxon>
        <taxon>Dikarya</taxon>
        <taxon>Basidiomycota</taxon>
        <taxon>Pucciniomycotina</taxon>
        <taxon>Pucciniomycetes</taxon>
        <taxon>Pucciniales</taxon>
        <taxon>Sphaerophragmiaceae</taxon>
        <taxon>Austropuccinia</taxon>
    </lineage>
</organism>
<keyword evidence="2" id="KW-1185">Reference proteome</keyword>
<evidence type="ECO:0000313" key="2">
    <source>
        <dbReference type="Proteomes" id="UP000765509"/>
    </source>
</evidence>
<dbReference type="EMBL" id="AVOT02104748">
    <property type="protein sequence ID" value="MBW0579293.1"/>
    <property type="molecule type" value="Genomic_DNA"/>
</dbReference>
<proteinExistence type="predicted"/>
<sequence length="129" mass="14876">MNPQGRSYGLGYSDLINIFSTEEVEELLFGYPSSPSRSTTFWDWVNNPHSTPPLLQLWHQFRTPPPRSLIQRKFQKPQWLSTLLSKANAVSREECTPTIYAPVIPMDGLLQPVNYLSHCFPLVFICFDM</sequence>
<protein>
    <submittedName>
        <fullName evidence="1">Uncharacterized protein</fullName>
    </submittedName>
</protein>
<dbReference type="AlphaFoldDB" id="A0A9Q3KDA7"/>
<reference evidence="1" key="1">
    <citation type="submission" date="2021-03" db="EMBL/GenBank/DDBJ databases">
        <title>Draft genome sequence of rust myrtle Austropuccinia psidii MF-1, a brazilian biotype.</title>
        <authorList>
            <person name="Quecine M.C."/>
            <person name="Pachon D.M.R."/>
            <person name="Bonatelli M.L."/>
            <person name="Correr F.H."/>
            <person name="Franceschini L.M."/>
            <person name="Leite T.F."/>
            <person name="Margarido G.R.A."/>
            <person name="Almeida C.A."/>
            <person name="Ferrarezi J.A."/>
            <person name="Labate C.A."/>
        </authorList>
    </citation>
    <scope>NUCLEOTIDE SEQUENCE</scope>
    <source>
        <strain evidence="1">MF-1</strain>
    </source>
</reference>
<evidence type="ECO:0000313" key="1">
    <source>
        <dbReference type="EMBL" id="MBW0579293.1"/>
    </source>
</evidence>
<comment type="caution">
    <text evidence="1">The sequence shown here is derived from an EMBL/GenBank/DDBJ whole genome shotgun (WGS) entry which is preliminary data.</text>
</comment>